<protein>
    <submittedName>
        <fullName evidence="8">Cystathionine gamma-synthase</fullName>
        <ecNumber evidence="8">2.5.1.48</ecNumber>
    </submittedName>
</protein>
<dbReference type="EMBL" id="VBAJ01000272">
    <property type="protein sequence ID" value="TMJ04100.1"/>
    <property type="molecule type" value="Genomic_DNA"/>
</dbReference>
<accession>A0A537LYL8</accession>
<evidence type="ECO:0000256" key="3">
    <source>
        <dbReference type="ARBA" id="ARBA00022898"/>
    </source>
</evidence>
<evidence type="ECO:0000256" key="2">
    <source>
        <dbReference type="ARBA" id="ARBA00009077"/>
    </source>
</evidence>
<feature type="region of interest" description="Disordered" evidence="6">
    <location>
        <begin position="1"/>
        <end position="23"/>
    </location>
</feature>
<dbReference type="EC" id="2.5.1.48" evidence="8"/>
<dbReference type="InterPro" id="IPR015422">
    <property type="entry name" value="PyrdxlP-dep_Trfase_small"/>
</dbReference>
<reference evidence="9 10" key="1">
    <citation type="journal article" date="2019" name="Nat. Microbiol.">
        <title>Mediterranean grassland soil C-N compound turnover is dependent on rainfall and depth, and is mediated by genomically divergent microorganisms.</title>
        <authorList>
            <person name="Diamond S."/>
            <person name="Andeer P.F."/>
            <person name="Li Z."/>
            <person name="Crits-Christoph A."/>
            <person name="Burstein D."/>
            <person name="Anantharaman K."/>
            <person name="Lane K.R."/>
            <person name="Thomas B.C."/>
            <person name="Pan C."/>
            <person name="Northen T.R."/>
            <person name="Banfield J.F."/>
        </authorList>
    </citation>
    <scope>NUCLEOTIDE SEQUENCE [LARGE SCALE GENOMIC DNA]</scope>
    <source>
        <strain evidence="8">NP_1</strain>
        <strain evidence="7">NP_2</strain>
    </source>
</reference>
<keyword evidence="3 4" id="KW-0663">Pyridoxal phosphate</keyword>
<dbReference type="PANTHER" id="PTHR11808">
    <property type="entry name" value="TRANS-SULFURATION ENZYME FAMILY MEMBER"/>
    <property type="match status" value="1"/>
</dbReference>
<evidence type="ECO:0000313" key="9">
    <source>
        <dbReference type="Proteomes" id="UP000315217"/>
    </source>
</evidence>
<dbReference type="InterPro" id="IPR054542">
    <property type="entry name" value="Cys_met_metab_PP"/>
</dbReference>
<evidence type="ECO:0000313" key="8">
    <source>
        <dbReference type="EMBL" id="TMJ13082.1"/>
    </source>
</evidence>
<dbReference type="GO" id="GO:0004123">
    <property type="term" value="F:cystathionine gamma-lyase activity"/>
    <property type="evidence" value="ECO:0007669"/>
    <property type="project" value="TreeGrafter"/>
</dbReference>
<dbReference type="Gene3D" id="3.90.1150.10">
    <property type="entry name" value="Aspartate Aminotransferase, domain 1"/>
    <property type="match status" value="1"/>
</dbReference>
<comment type="cofactor">
    <cofactor evidence="1 5">
        <name>pyridoxal 5'-phosphate</name>
        <dbReference type="ChEBI" id="CHEBI:597326"/>
    </cofactor>
</comment>
<evidence type="ECO:0000313" key="7">
    <source>
        <dbReference type="EMBL" id="TMJ04100.1"/>
    </source>
</evidence>
<dbReference type="PIRSF" id="PIRSF001434">
    <property type="entry name" value="CGS"/>
    <property type="match status" value="1"/>
</dbReference>
<dbReference type="EMBL" id="VBAI01000011">
    <property type="protein sequence ID" value="TMJ13082.1"/>
    <property type="molecule type" value="Genomic_DNA"/>
</dbReference>
<dbReference type="PROSITE" id="PS00868">
    <property type="entry name" value="CYS_MET_METAB_PP"/>
    <property type="match status" value="1"/>
</dbReference>
<gene>
    <name evidence="8" type="ORF">E6G98_01105</name>
    <name evidence="7" type="ORF">E6G99_10815</name>
</gene>
<dbReference type="InterPro" id="IPR000277">
    <property type="entry name" value="Cys/Met-Metab_PyrdxlP-dep_enz"/>
</dbReference>
<keyword evidence="8" id="KW-0808">Transferase</keyword>
<comment type="similarity">
    <text evidence="2 5">Belongs to the trans-sulfuration enzymes family.</text>
</comment>
<evidence type="ECO:0000256" key="6">
    <source>
        <dbReference type="SAM" id="MobiDB-lite"/>
    </source>
</evidence>
<dbReference type="Gene3D" id="3.40.640.10">
    <property type="entry name" value="Type I PLP-dependent aspartate aminotransferase-like (Major domain)"/>
    <property type="match status" value="1"/>
</dbReference>
<dbReference type="Pfam" id="PF01053">
    <property type="entry name" value="Cys_Met_Meta_PP"/>
    <property type="match status" value="1"/>
</dbReference>
<dbReference type="GO" id="GO:0019343">
    <property type="term" value="P:cysteine biosynthetic process via cystathionine"/>
    <property type="evidence" value="ECO:0007669"/>
    <property type="project" value="TreeGrafter"/>
</dbReference>
<dbReference type="NCBIfam" id="NF005871">
    <property type="entry name" value="PRK07811.1"/>
    <property type="match status" value="1"/>
</dbReference>
<dbReference type="CDD" id="cd00614">
    <property type="entry name" value="CGS_like"/>
    <property type="match status" value="1"/>
</dbReference>
<feature type="compositionally biased region" description="Basic and acidic residues" evidence="6">
    <location>
        <begin position="1"/>
        <end position="15"/>
    </location>
</feature>
<name>A0A537LYL8_9BACT</name>
<dbReference type="Proteomes" id="UP000318661">
    <property type="component" value="Unassembled WGS sequence"/>
</dbReference>
<dbReference type="InterPro" id="IPR015421">
    <property type="entry name" value="PyrdxlP-dep_Trfase_major"/>
</dbReference>
<sequence length="381" mass="40868">MTRRRFETRAIHDGQDPDPATGAVMTPIYQTSTYAQPEPAVHKGYDYSRTANPTRTALETCLASLEDAAYGLAFASGMAAITTIAYLLNPGDRVLGPDDIYGGTYRLLVRVLQRYGIRPAFVDMTDLTRVEAALADRPRMVVIETPTNPYLKILDIARIAELAHAHDALVVVDNTFASPYLQQPLTLGADLAVHSTTKYLGGHSDVVGGGAMTNSKEIHETLKFHQNAAGAVPGPFDCWLVLRGIKTLAVRMERHAANASQVAQFLRGHPAVARVLYPGLPDHPGYQLAARQMKGFGGMVSVVLKGGGRAARAVASATRVFTLAESLGGVESLLDHPASMTHASLAGSPLQVDEGLLRLSVGIEHVDDLIDDLKQALETAK</sequence>
<dbReference type="GO" id="GO:0003962">
    <property type="term" value="F:cystathionine gamma-synthase activity"/>
    <property type="evidence" value="ECO:0007669"/>
    <property type="project" value="UniProtKB-EC"/>
</dbReference>
<dbReference type="FunFam" id="3.40.640.10:FF:000009">
    <property type="entry name" value="Cystathionine gamma-synthase homolog"/>
    <property type="match status" value="1"/>
</dbReference>
<evidence type="ECO:0000256" key="4">
    <source>
        <dbReference type="PIRSR" id="PIRSR001434-2"/>
    </source>
</evidence>
<feature type="modified residue" description="N6-(pyridoxal phosphate)lysine" evidence="4">
    <location>
        <position position="198"/>
    </location>
</feature>
<dbReference type="SUPFAM" id="SSF53383">
    <property type="entry name" value="PLP-dependent transferases"/>
    <property type="match status" value="1"/>
</dbReference>
<proteinExistence type="inferred from homology"/>
<dbReference type="FunFam" id="3.90.1150.10:FF:000008">
    <property type="entry name" value="Cystathionine gamma-synthase"/>
    <property type="match status" value="1"/>
</dbReference>
<evidence type="ECO:0000256" key="5">
    <source>
        <dbReference type="RuleBase" id="RU362118"/>
    </source>
</evidence>
<dbReference type="Proteomes" id="UP000315217">
    <property type="component" value="Unassembled WGS sequence"/>
</dbReference>
<dbReference type="PANTHER" id="PTHR11808:SF15">
    <property type="entry name" value="CYSTATHIONINE GAMMA-LYASE"/>
    <property type="match status" value="1"/>
</dbReference>
<dbReference type="GO" id="GO:0030170">
    <property type="term" value="F:pyridoxal phosphate binding"/>
    <property type="evidence" value="ECO:0007669"/>
    <property type="project" value="InterPro"/>
</dbReference>
<organism evidence="8 9">
    <name type="scientific">Candidatus Segetimicrobium genomatis</name>
    <dbReference type="NCBI Taxonomy" id="2569760"/>
    <lineage>
        <taxon>Bacteria</taxon>
        <taxon>Bacillati</taxon>
        <taxon>Candidatus Sysuimicrobiota</taxon>
        <taxon>Candidatus Sysuimicrobiia</taxon>
        <taxon>Candidatus Sysuimicrobiales</taxon>
        <taxon>Candidatus Segetimicrobiaceae</taxon>
        <taxon>Candidatus Segetimicrobium</taxon>
    </lineage>
</organism>
<evidence type="ECO:0000256" key="1">
    <source>
        <dbReference type="ARBA" id="ARBA00001933"/>
    </source>
</evidence>
<dbReference type="GO" id="GO:0005737">
    <property type="term" value="C:cytoplasm"/>
    <property type="evidence" value="ECO:0007669"/>
    <property type="project" value="TreeGrafter"/>
</dbReference>
<comment type="caution">
    <text evidence="8">The sequence shown here is derived from an EMBL/GenBank/DDBJ whole genome shotgun (WGS) entry which is preliminary data.</text>
</comment>
<dbReference type="GO" id="GO:0019346">
    <property type="term" value="P:transsulfuration"/>
    <property type="evidence" value="ECO:0007669"/>
    <property type="project" value="InterPro"/>
</dbReference>
<dbReference type="InterPro" id="IPR015424">
    <property type="entry name" value="PyrdxlP-dep_Trfase"/>
</dbReference>
<dbReference type="AlphaFoldDB" id="A0A537LYL8"/>
<evidence type="ECO:0000313" key="10">
    <source>
        <dbReference type="Proteomes" id="UP000318661"/>
    </source>
</evidence>